<gene>
    <name evidence="1" type="ORF">COX05_03755</name>
</gene>
<dbReference type="AlphaFoldDB" id="A0A2H0BF49"/>
<name>A0A2H0BF49_UNCKA</name>
<accession>A0A2H0BF49</accession>
<evidence type="ECO:0000313" key="1">
    <source>
        <dbReference type="EMBL" id="PIP56296.1"/>
    </source>
</evidence>
<dbReference type="Proteomes" id="UP000228495">
    <property type="component" value="Unassembled WGS sequence"/>
</dbReference>
<proteinExistence type="predicted"/>
<organism evidence="1 2">
    <name type="scientific">candidate division WWE3 bacterium CG22_combo_CG10-13_8_21_14_all_39_12</name>
    <dbReference type="NCBI Taxonomy" id="1975094"/>
    <lineage>
        <taxon>Bacteria</taxon>
        <taxon>Katanobacteria</taxon>
    </lineage>
</organism>
<reference evidence="1 2" key="1">
    <citation type="submission" date="2017-09" db="EMBL/GenBank/DDBJ databases">
        <title>Depth-based differentiation of microbial function through sediment-hosted aquifers and enrichment of novel symbionts in the deep terrestrial subsurface.</title>
        <authorList>
            <person name="Probst A.J."/>
            <person name="Ladd B."/>
            <person name="Jarett J.K."/>
            <person name="Geller-Mcgrath D.E."/>
            <person name="Sieber C.M."/>
            <person name="Emerson J.B."/>
            <person name="Anantharaman K."/>
            <person name="Thomas B.C."/>
            <person name="Malmstrom R."/>
            <person name="Stieglmeier M."/>
            <person name="Klingl A."/>
            <person name="Woyke T."/>
            <person name="Ryan C.M."/>
            <person name="Banfield J.F."/>
        </authorList>
    </citation>
    <scope>NUCLEOTIDE SEQUENCE [LARGE SCALE GENOMIC DNA]</scope>
    <source>
        <strain evidence="1">CG22_combo_CG10-13_8_21_14_all_39_12</strain>
    </source>
</reference>
<dbReference type="EMBL" id="PCSU01000065">
    <property type="protein sequence ID" value="PIP56296.1"/>
    <property type="molecule type" value="Genomic_DNA"/>
</dbReference>
<evidence type="ECO:0000313" key="2">
    <source>
        <dbReference type="Proteomes" id="UP000228495"/>
    </source>
</evidence>
<comment type="caution">
    <text evidence="1">The sequence shown here is derived from an EMBL/GenBank/DDBJ whole genome shotgun (WGS) entry which is preliminary data.</text>
</comment>
<sequence length="260" mass="27815">MISLISLVFAGFFVIKPWLSDIAEKQGSTIDNHAELATLISKLEILNKQDPNTLKDYLIKLTLAVPQKSSPPIILATVEQAVNEAGLVIDNINFGGLSDVSQSTVSELGQDQSQQATNPINTASVSQSGAGEEIITGGKVDVQFSASGDYYQMVQFLNIVNRINPMILGVDFSVSLGSSSSTSSDGTLTQTAPTNTFSYSGIAPYQGLPTDLGGLTTDVQPLSGKEIDIIDELSTFSTYFEVKSEVEEIQSYKTGKDNPF</sequence>
<protein>
    <submittedName>
        <fullName evidence="1">Uncharacterized protein</fullName>
    </submittedName>
</protein>